<proteinExistence type="predicted"/>
<keyword evidence="2" id="KW-1185">Reference proteome</keyword>
<accession>A0AAV4Y8Y4</accession>
<dbReference type="Proteomes" id="UP001054945">
    <property type="component" value="Unassembled WGS sequence"/>
</dbReference>
<comment type="caution">
    <text evidence="1">The sequence shown here is derived from an EMBL/GenBank/DDBJ whole genome shotgun (WGS) entry which is preliminary data.</text>
</comment>
<reference evidence="1 2" key="1">
    <citation type="submission" date="2021-06" db="EMBL/GenBank/DDBJ databases">
        <title>Caerostris extrusa draft genome.</title>
        <authorList>
            <person name="Kono N."/>
            <person name="Arakawa K."/>
        </authorList>
    </citation>
    <scope>NUCLEOTIDE SEQUENCE [LARGE SCALE GENOMIC DNA]</scope>
</reference>
<protein>
    <submittedName>
        <fullName evidence="1">Uncharacterized protein</fullName>
    </submittedName>
</protein>
<dbReference type="EMBL" id="BPLR01018836">
    <property type="protein sequence ID" value="GIZ02632.1"/>
    <property type="molecule type" value="Genomic_DNA"/>
</dbReference>
<dbReference type="AlphaFoldDB" id="A0AAV4Y8Y4"/>
<sequence>MFQQMHAKDHREHFHFGQTNRIKTDLHHITENEWFFVNRRAASYWAVPYLPLASGTGLLPSDTGNALLACVIQYVSLEKMKKFASIYDIDHPLKYFLQFSYFRFCNKI</sequence>
<evidence type="ECO:0000313" key="2">
    <source>
        <dbReference type="Proteomes" id="UP001054945"/>
    </source>
</evidence>
<organism evidence="1 2">
    <name type="scientific">Caerostris extrusa</name>
    <name type="common">Bark spider</name>
    <name type="synonym">Caerostris bankana</name>
    <dbReference type="NCBI Taxonomy" id="172846"/>
    <lineage>
        <taxon>Eukaryota</taxon>
        <taxon>Metazoa</taxon>
        <taxon>Ecdysozoa</taxon>
        <taxon>Arthropoda</taxon>
        <taxon>Chelicerata</taxon>
        <taxon>Arachnida</taxon>
        <taxon>Araneae</taxon>
        <taxon>Araneomorphae</taxon>
        <taxon>Entelegynae</taxon>
        <taxon>Araneoidea</taxon>
        <taxon>Araneidae</taxon>
        <taxon>Caerostris</taxon>
    </lineage>
</organism>
<evidence type="ECO:0000313" key="1">
    <source>
        <dbReference type="EMBL" id="GIZ02632.1"/>
    </source>
</evidence>
<gene>
    <name evidence="1" type="ORF">CEXT_47191</name>
</gene>
<name>A0AAV4Y8Y4_CAEEX</name>